<comment type="subcellular location">
    <subcellularLocation>
        <location evidence="1">Endomembrane system</location>
        <topology evidence="1">Multi-pass membrane protein</topology>
    </subcellularLocation>
</comment>
<feature type="transmembrane region" description="Helical" evidence="5">
    <location>
        <begin position="151"/>
        <end position="170"/>
    </location>
</feature>
<keyword evidence="7" id="KW-1185">Reference proteome</keyword>
<dbReference type="AlphaFoldDB" id="A0A542CSW0"/>
<comment type="caution">
    <text evidence="6">The sequence shown here is derived from an EMBL/GenBank/DDBJ whole genome shotgun (WGS) entry which is preliminary data.</text>
</comment>
<dbReference type="Gene3D" id="1.20.120.1630">
    <property type="match status" value="1"/>
</dbReference>
<evidence type="ECO:0000256" key="2">
    <source>
        <dbReference type="ARBA" id="ARBA00022692"/>
    </source>
</evidence>
<name>A0A542CSW0_AMYCI</name>
<evidence type="ECO:0000313" key="7">
    <source>
        <dbReference type="Proteomes" id="UP000320876"/>
    </source>
</evidence>
<evidence type="ECO:0000256" key="1">
    <source>
        <dbReference type="ARBA" id="ARBA00004127"/>
    </source>
</evidence>
<feature type="transmembrane region" description="Helical" evidence="5">
    <location>
        <begin position="6"/>
        <end position="22"/>
    </location>
</feature>
<reference evidence="6 7" key="1">
    <citation type="submission" date="2019-06" db="EMBL/GenBank/DDBJ databases">
        <title>Sequencing the genomes of 1000 actinobacteria strains.</title>
        <authorList>
            <person name="Klenk H.-P."/>
        </authorList>
    </citation>
    <scope>NUCLEOTIDE SEQUENCE [LARGE SCALE GENOMIC DNA]</scope>
    <source>
        <strain evidence="6 7">DSM 45679</strain>
    </source>
</reference>
<evidence type="ECO:0000256" key="3">
    <source>
        <dbReference type="ARBA" id="ARBA00022989"/>
    </source>
</evidence>
<evidence type="ECO:0000256" key="5">
    <source>
        <dbReference type="SAM" id="Phobius"/>
    </source>
</evidence>
<keyword evidence="3 5" id="KW-1133">Transmembrane helix</keyword>
<dbReference type="EMBL" id="VFML01000002">
    <property type="protein sequence ID" value="TQI93916.1"/>
    <property type="molecule type" value="Genomic_DNA"/>
</dbReference>
<dbReference type="Proteomes" id="UP000320876">
    <property type="component" value="Unassembled WGS sequence"/>
</dbReference>
<keyword evidence="6" id="KW-0808">Transferase</keyword>
<sequence length="201" mass="20869">MAAVALTLYAVYVLAAFVLRGLKQYRRTGETGFRGVRGRPGSTEWWGGALFALALVLGPAGPAVQLAGVLAPLAFLDHQAVAVVGLVLAGAGILATLLAQRNMGTSWRIGVDQREVTALVTAGAFALARNPIFTAMVSAALGLLLLAPNPVAVAGLACLVAAIQIQVRVVEEPYLIAVHGDAYRAYAASTGRFLPRVGRLP</sequence>
<dbReference type="GO" id="GO:0012505">
    <property type="term" value="C:endomembrane system"/>
    <property type="evidence" value="ECO:0007669"/>
    <property type="project" value="UniProtKB-SubCell"/>
</dbReference>
<organism evidence="6 7">
    <name type="scientific">Amycolatopsis cihanbeyliensis</name>
    <dbReference type="NCBI Taxonomy" id="1128664"/>
    <lineage>
        <taxon>Bacteria</taxon>
        <taxon>Bacillati</taxon>
        <taxon>Actinomycetota</taxon>
        <taxon>Actinomycetes</taxon>
        <taxon>Pseudonocardiales</taxon>
        <taxon>Pseudonocardiaceae</taxon>
        <taxon>Amycolatopsis</taxon>
    </lineage>
</organism>
<protein>
    <submittedName>
        <fullName evidence="6">Protein-S-isoprenylcysteine O-methyltransferase Ste14</fullName>
    </submittedName>
</protein>
<keyword evidence="6" id="KW-0489">Methyltransferase</keyword>
<evidence type="ECO:0000256" key="4">
    <source>
        <dbReference type="ARBA" id="ARBA00023136"/>
    </source>
</evidence>
<dbReference type="Pfam" id="PF04191">
    <property type="entry name" value="PEMT"/>
    <property type="match status" value="1"/>
</dbReference>
<accession>A0A542CSW0</accession>
<gene>
    <name evidence="6" type="ORF">FB471_6062</name>
</gene>
<keyword evidence="4 5" id="KW-0472">Membrane</keyword>
<dbReference type="OrthoDB" id="941586at2"/>
<dbReference type="InterPro" id="IPR007318">
    <property type="entry name" value="Phopholipid_MeTrfase"/>
</dbReference>
<dbReference type="GO" id="GO:0008168">
    <property type="term" value="F:methyltransferase activity"/>
    <property type="evidence" value="ECO:0007669"/>
    <property type="project" value="UniProtKB-KW"/>
</dbReference>
<keyword evidence="2 5" id="KW-0812">Transmembrane</keyword>
<feature type="transmembrane region" description="Helical" evidence="5">
    <location>
        <begin position="43"/>
        <end position="60"/>
    </location>
</feature>
<feature type="transmembrane region" description="Helical" evidence="5">
    <location>
        <begin position="80"/>
        <end position="99"/>
    </location>
</feature>
<proteinExistence type="predicted"/>
<dbReference type="RefSeq" id="WP_142003100.1">
    <property type="nucleotide sequence ID" value="NZ_VFML01000002.1"/>
</dbReference>
<dbReference type="GO" id="GO:0032259">
    <property type="term" value="P:methylation"/>
    <property type="evidence" value="ECO:0007669"/>
    <property type="project" value="UniProtKB-KW"/>
</dbReference>
<evidence type="ECO:0000313" key="6">
    <source>
        <dbReference type="EMBL" id="TQI93916.1"/>
    </source>
</evidence>